<evidence type="ECO:0008006" key="4">
    <source>
        <dbReference type="Google" id="ProtNLM"/>
    </source>
</evidence>
<dbReference type="Gene3D" id="3.40.50.880">
    <property type="match status" value="1"/>
</dbReference>
<name>A0ABV9EN72_9ACTN</name>
<evidence type="ECO:0000313" key="2">
    <source>
        <dbReference type="EMBL" id="MFC4590155.1"/>
    </source>
</evidence>
<comment type="caution">
    <text evidence="2">The sequence shown here is derived from an EMBL/GenBank/DDBJ whole genome shotgun (WGS) entry which is preliminary data.</text>
</comment>
<dbReference type="InterPro" id="IPR029062">
    <property type="entry name" value="Class_I_gatase-like"/>
</dbReference>
<reference evidence="3" key="1">
    <citation type="journal article" date="2019" name="Int. J. Syst. Evol. Microbiol.">
        <title>The Global Catalogue of Microorganisms (GCM) 10K type strain sequencing project: providing services to taxonomists for standard genome sequencing and annotation.</title>
        <authorList>
            <consortium name="The Broad Institute Genomics Platform"/>
            <consortium name="The Broad Institute Genome Sequencing Center for Infectious Disease"/>
            <person name="Wu L."/>
            <person name="Ma J."/>
        </authorList>
    </citation>
    <scope>NUCLEOTIDE SEQUENCE [LARGE SCALE GENOMIC DNA]</scope>
    <source>
        <strain evidence="3">CCUG 49560</strain>
    </source>
</reference>
<keyword evidence="3" id="KW-1185">Reference proteome</keyword>
<protein>
    <recommendedName>
        <fullName evidence="4">FAD/NAD(P)-binding domain-containing protein</fullName>
    </recommendedName>
</protein>
<feature type="compositionally biased region" description="Basic residues" evidence="1">
    <location>
        <begin position="135"/>
        <end position="146"/>
    </location>
</feature>
<sequence length="146" mass="15946">MAQLRGSGLADSGRHYDGFNELDSFIASGLINRARAQGQDVSAYITSPTPEVTSMNGVEVRCQRPLEFVAEADVVLMGSGIRTRDVVADDTLLERLPLDPLRHEKAARAAVEYAAPVGEKQEVLRPPMSVGHRPGPAHRRQFYGHP</sequence>
<dbReference type="RefSeq" id="WP_262843135.1">
    <property type="nucleotide sequence ID" value="NZ_JANZYP010000016.1"/>
</dbReference>
<dbReference type="Proteomes" id="UP001595891">
    <property type="component" value="Unassembled WGS sequence"/>
</dbReference>
<feature type="region of interest" description="Disordered" evidence="1">
    <location>
        <begin position="126"/>
        <end position="146"/>
    </location>
</feature>
<evidence type="ECO:0000313" key="3">
    <source>
        <dbReference type="Proteomes" id="UP001595891"/>
    </source>
</evidence>
<accession>A0ABV9EN72</accession>
<evidence type="ECO:0000256" key="1">
    <source>
        <dbReference type="SAM" id="MobiDB-lite"/>
    </source>
</evidence>
<dbReference type="EMBL" id="JBHSFN010000021">
    <property type="protein sequence ID" value="MFC4590155.1"/>
    <property type="molecule type" value="Genomic_DNA"/>
</dbReference>
<proteinExistence type="predicted"/>
<organism evidence="2 3">
    <name type="scientific">Sphaerisporangium corydalis</name>
    <dbReference type="NCBI Taxonomy" id="1441875"/>
    <lineage>
        <taxon>Bacteria</taxon>
        <taxon>Bacillati</taxon>
        <taxon>Actinomycetota</taxon>
        <taxon>Actinomycetes</taxon>
        <taxon>Streptosporangiales</taxon>
        <taxon>Streptosporangiaceae</taxon>
        <taxon>Sphaerisporangium</taxon>
    </lineage>
</organism>
<gene>
    <name evidence="2" type="ORF">ACFO8L_28960</name>
</gene>